<sequence>MNTTLLYRVAILAILAIFIGCDTKQTPKQSDQNTDSTESTISTSISHTQTTQDSAIDSTRQNSTTQDPLSTHEILPNPESSQTTTQNSHLDLAKDLPEIFLPNAEISSNDKPILIVFGADMCQACANLKDSIEHSPALQELLSHYFSSYFVNLSTQKDYNLKLESVQQHFNHHQLREFFLIQATPSFVFLDSSGKELFRYIGAMTKSQLNITLNFLKNKNNQTLTKEQIAQNLSDLYAKNN</sequence>
<evidence type="ECO:0000313" key="5">
    <source>
        <dbReference type="Proteomes" id="UP000250166"/>
    </source>
</evidence>
<dbReference type="InterPro" id="IPR036249">
    <property type="entry name" value="Thioredoxin-like_sf"/>
</dbReference>
<reference evidence="4 5" key="1">
    <citation type="submission" date="2018-06" db="EMBL/GenBank/DDBJ databases">
        <authorList>
            <consortium name="Pathogen Informatics"/>
            <person name="Doyle S."/>
        </authorList>
    </citation>
    <scope>NUCLEOTIDE SEQUENCE [LARGE SCALE GENOMIC DNA]</scope>
    <source>
        <strain evidence="4 5">NCTC13102</strain>
    </source>
</reference>
<gene>
    <name evidence="3" type="ORF">NCTC13102_00002</name>
    <name evidence="4" type="ORF">NCTC13102_00615</name>
</gene>
<accession>A0A2X3BEG0</accession>
<dbReference type="Pfam" id="PF13098">
    <property type="entry name" value="Thioredoxin_2"/>
    <property type="match status" value="1"/>
</dbReference>
<organism evidence="4 5">
    <name type="scientific">Helicobacter fennelliae</name>
    <dbReference type="NCBI Taxonomy" id="215"/>
    <lineage>
        <taxon>Bacteria</taxon>
        <taxon>Pseudomonadati</taxon>
        <taxon>Campylobacterota</taxon>
        <taxon>Epsilonproteobacteria</taxon>
        <taxon>Campylobacterales</taxon>
        <taxon>Helicobacteraceae</taxon>
        <taxon>Helicobacter</taxon>
    </lineage>
</organism>
<feature type="compositionally biased region" description="Polar residues" evidence="1">
    <location>
        <begin position="55"/>
        <end position="69"/>
    </location>
</feature>
<evidence type="ECO:0000313" key="3">
    <source>
        <dbReference type="EMBL" id="SQB97273.1"/>
    </source>
</evidence>
<feature type="compositionally biased region" description="Polar residues" evidence="1">
    <location>
        <begin position="78"/>
        <end position="88"/>
    </location>
</feature>
<dbReference type="Gene3D" id="3.40.30.10">
    <property type="entry name" value="Glutaredoxin"/>
    <property type="match status" value="1"/>
</dbReference>
<dbReference type="EMBL" id="UAWL01000006">
    <property type="protein sequence ID" value="SQB98164.1"/>
    <property type="molecule type" value="Genomic_DNA"/>
</dbReference>
<feature type="domain" description="Thioredoxin" evidence="2">
    <location>
        <begin position="71"/>
        <end position="221"/>
    </location>
</feature>
<feature type="compositionally biased region" description="Low complexity" evidence="1">
    <location>
        <begin position="34"/>
        <end position="54"/>
    </location>
</feature>
<dbReference type="SUPFAM" id="SSF52833">
    <property type="entry name" value="Thioredoxin-like"/>
    <property type="match status" value="1"/>
</dbReference>
<dbReference type="InterPro" id="IPR012336">
    <property type="entry name" value="Thioredoxin-like_fold"/>
</dbReference>
<dbReference type="RefSeq" id="WP_112058128.1">
    <property type="nucleotide sequence ID" value="NZ_UAWL01000001.1"/>
</dbReference>
<proteinExistence type="predicted"/>
<name>A0A2X3BEG0_9HELI</name>
<dbReference type="PROSITE" id="PS51352">
    <property type="entry name" value="THIOREDOXIN_2"/>
    <property type="match status" value="1"/>
</dbReference>
<dbReference type="InterPro" id="IPR013766">
    <property type="entry name" value="Thioredoxin_domain"/>
</dbReference>
<evidence type="ECO:0000313" key="4">
    <source>
        <dbReference type="EMBL" id="SQB98164.1"/>
    </source>
</evidence>
<evidence type="ECO:0000256" key="1">
    <source>
        <dbReference type="SAM" id="MobiDB-lite"/>
    </source>
</evidence>
<protein>
    <submittedName>
        <fullName evidence="4">Thiol:disulfide interchange protein</fullName>
    </submittedName>
</protein>
<dbReference type="AlphaFoldDB" id="A0A2X3BEG0"/>
<evidence type="ECO:0000259" key="2">
    <source>
        <dbReference type="PROSITE" id="PS51352"/>
    </source>
</evidence>
<dbReference type="Proteomes" id="UP000250166">
    <property type="component" value="Unassembled WGS sequence"/>
</dbReference>
<dbReference type="EMBL" id="UAWL01000001">
    <property type="protein sequence ID" value="SQB97273.1"/>
    <property type="molecule type" value="Genomic_DNA"/>
</dbReference>
<feature type="region of interest" description="Disordered" evidence="1">
    <location>
        <begin position="25"/>
        <end position="88"/>
    </location>
</feature>